<reference evidence="2 3" key="1">
    <citation type="submission" date="2019-05" db="EMBL/GenBank/DDBJ databases">
        <authorList>
            <person name="Farhan Ul Haque M."/>
        </authorList>
    </citation>
    <scope>NUCLEOTIDE SEQUENCE [LARGE SCALE GENOMIC DNA]</scope>
    <source>
        <strain evidence="2">2</strain>
    </source>
</reference>
<evidence type="ECO:0000256" key="1">
    <source>
        <dbReference type="SAM" id="MobiDB-lite"/>
    </source>
</evidence>
<sequence length="71" mass="7231">MPISLVLASSSDDTTAANGRVIEHLPLLTNAIGHEFLRTLGSPAASRSDDAPAPAREVSPGVGLASARPRA</sequence>
<dbReference type="Proteomes" id="UP000485880">
    <property type="component" value="Unassembled WGS sequence"/>
</dbReference>
<keyword evidence="3" id="KW-1185">Reference proteome</keyword>
<dbReference type="AlphaFoldDB" id="A0A8B6M765"/>
<organism evidence="2 3">
    <name type="scientific">Methylocella tundrae</name>
    <dbReference type="NCBI Taxonomy" id="227605"/>
    <lineage>
        <taxon>Bacteria</taxon>
        <taxon>Pseudomonadati</taxon>
        <taxon>Pseudomonadota</taxon>
        <taxon>Alphaproteobacteria</taxon>
        <taxon>Hyphomicrobiales</taxon>
        <taxon>Beijerinckiaceae</taxon>
        <taxon>Methylocella</taxon>
    </lineage>
</organism>
<protein>
    <submittedName>
        <fullName evidence="2">Uncharacterized protein</fullName>
    </submittedName>
</protein>
<evidence type="ECO:0000313" key="3">
    <source>
        <dbReference type="Proteomes" id="UP000485880"/>
    </source>
</evidence>
<feature type="compositionally biased region" description="Low complexity" evidence="1">
    <location>
        <begin position="42"/>
        <end position="56"/>
    </location>
</feature>
<feature type="region of interest" description="Disordered" evidence="1">
    <location>
        <begin position="42"/>
        <end position="71"/>
    </location>
</feature>
<comment type="caution">
    <text evidence="2">The sequence shown here is derived from an EMBL/GenBank/DDBJ whole genome shotgun (WGS) entry which is preliminary data.</text>
</comment>
<dbReference type="EMBL" id="CABFMQ020000085">
    <property type="protein sequence ID" value="VTZ50710.1"/>
    <property type="molecule type" value="Genomic_DNA"/>
</dbReference>
<evidence type="ECO:0000313" key="2">
    <source>
        <dbReference type="EMBL" id="VTZ50710.1"/>
    </source>
</evidence>
<gene>
    <name evidence="2" type="ORF">MPC4_280006</name>
</gene>
<accession>A0A8B6M765</accession>
<name>A0A8B6M765_METTU</name>
<proteinExistence type="predicted"/>